<sequence length="268" mass="32111">MLSSQGKYVWKMVYWSYFDTIIPGWAEPKMVSYLLEEHCDDCGKLEASRQWDLGTKLCPACLPRKVIDRNSLHQHWPDIPYTVSSAVSYAKALNVYALNWAGVRKRARVCLRSDVRAARKRFFKLSVEQKTDPKNEVRKQFIKQMKQERETKRRATKALKKWWEARDPENLKIHDRRRKAITERLLRDYPRWTVADIPVDEFKDWVKIIKRPYPLSNAEYRALKKELVALTWKKIGLEYRGTQVNKRWLDMSDTRVPWRSKKSHHYEL</sequence>
<dbReference type="AlphaFoldDB" id="A0A0C3LBU0"/>
<name>A0A0C3LBU0_9AGAM</name>
<evidence type="ECO:0000313" key="1">
    <source>
        <dbReference type="EMBL" id="KIO18957.1"/>
    </source>
</evidence>
<dbReference type="EMBL" id="KN823249">
    <property type="protein sequence ID" value="KIO18957.1"/>
    <property type="molecule type" value="Genomic_DNA"/>
</dbReference>
<dbReference type="HOGENOM" id="CLU_1038973_0_0_1"/>
<dbReference type="Proteomes" id="UP000054248">
    <property type="component" value="Unassembled WGS sequence"/>
</dbReference>
<evidence type="ECO:0000313" key="2">
    <source>
        <dbReference type="Proteomes" id="UP000054248"/>
    </source>
</evidence>
<proteinExistence type="predicted"/>
<protein>
    <submittedName>
        <fullName evidence="1">Uncharacterized protein</fullName>
    </submittedName>
</protein>
<keyword evidence="2" id="KW-1185">Reference proteome</keyword>
<dbReference type="OrthoDB" id="3164377at2759"/>
<reference evidence="2" key="2">
    <citation type="submission" date="2015-01" db="EMBL/GenBank/DDBJ databases">
        <title>Evolutionary Origins and Diversification of the Mycorrhizal Mutualists.</title>
        <authorList>
            <consortium name="DOE Joint Genome Institute"/>
            <consortium name="Mycorrhizal Genomics Consortium"/>
            <person name="Kohler A."/>
            <person name="Kuo A."/>
            <person name="Nagy L.G."/>
            <person name="Floudas D."/>
            <person name="Copeland A."/>
            <person name="Barry K.W."/>
            <person name="Cichocki N."/>
            <person name="Veneault-Fourrey C."/>
            <person name="LaButti K."/>
            <person name="Lindquist E.A."/>
            <person name="Lipzen A."/>
            <person name="Lundell T."/>
            <person name="Morin E."/>
            <person name="Murat C."/>
            <person name="Riley R."/>
            <person name="Ohm R."/>
            <person name="Sun H."/>
            <person name="Tunlid A."/>
            <person name="Henrissat B."/>
            <person name="Grigoriev I.V."/>
            <person name="Hibbett D.S."/>
            <person name="Martin F."/>
        </authorList>
    </citation>
    <scope>NUCLEOTIDE SEQUENCE [LARGE SCALE GENOMIC DNA]</scope>
    <source>
        <strain evidence="2">MUT 4182</strain>
    </source>
</reference>
<accession>A0A0C3LBU0</accession>
<gene>
    <name evidence="1" type="ORF">M407DRAFT_31396</name>
</gene>
<organism evidence="1 2">
    <name type="scientific">Tulasnella calospora MUT 4182</name>
    <dbReference type="NCBI Taxonomy" id="1051891"/>
    <lineage>
        <taxon>Eukaryota</taxon>
        <taxon>Fungi</taxon>
        <taxon>Dikarya</taxon>
        <taxon>Basidiomycota</taxon>
        <taxon>Agaricomycotina</taxon>
        <taxon>Agaricomycetes</taxon>
        <taxon>Cantharellales</taxon>
        <taxon>Tulasnellaceae</taxon>
        <taxon>Tulasnella</taxon>
    </lineage>
</organism>
<reference evidence="1 2" key="1">
    <citation type="submission" date="2014-04" db="EMBL/GenBank/DDBJ databases">
        <authorList>
            <consortium name="DOE Joint Genome Institute"/>
            <person name="Kuo A."/>
            <person name="Girlanda M."/>
            <person name="Perotto S."/>
            <person name="Kohler A."/>
            <person name="Nagy L.G."/>
            <person name="Floudas D."/>
            <person name="Copeland A."/>
            <person name="Barry K.W."/>
            <person name="Cichocki N."/>
            <person name="Veneault-Fourrey C."/>
            <person name="LaButti K."/>
            <person name="Lindquist E.A."/>
            <person name="Lipzen A."/>
            <person name="Lundell T."/>
            <person name="Morin E."/>
            <person name="Murat C."/>
            <person name="Sun H."/>
            <person name="Tunlid A."/>
            <person name="Henrissat B."/>
            <person name="Grigoriev I.V."/>
            <person name="Hibbett D.S."/>
            <person name="Martin F."/>
            <person name="Nordberg H.P."/>
            <person name="Cantor M.N."/>
            <person name="Hua S.X."/>
        </authorList>
    </citation>
    <scope>NUCLEOTIDE SEQUENCE [LARGE SCALE GENOMIC DNA]</scope>
    <source>
        <strain evidence="1 2">MUT 4182</strain>
    </source>
</reference>